<dbReference type="SUPFAM" id="SSF56574">
    <property type="entry name" value="Serpins"/>
    <property type="match status" value="1"/>
</dbReference>
<dbReference type="Gene3D" id="6.20.40.10">
    <property type="match status" value="1"/>
</dbReference>
<feature type="domain" description="Serpin" evidence="1">
    <location>
        <begin position="10"/>
        <end position="77"/>
    </location>
</feature>
<reference evidence="2" key="2">
    <citation type="submission" date="2020-03" db="EMBL/GenBank/DDBJ databases">
        <title>The second near-complete assembly of the hexaploid bread wheat (Triticum aestivum) genome.</title>
        <authorList>
            <person name="Zimin A.V."/>
            <person name="Puiu D."/>
            <person name="Shumante A."/>
            <person name="Alonge M."/>
            <person name="Salzberg S.L."/>
        </authorList>
    </citation>
    <scope>NUCLEOTIDE SEQUENCE</scope>
    <source>
        <tissue evidence="2">Leaf</tissue>
    </source>
</reference>
<dbReference type="EMBL" id="CM022224">
    <property type="protein sequence ID" value="KAF7067781.1"/>
    <property type="molecule type" value="Genomic_DNA"/>
</dbReference>
<proteinExistence type="predicted"/>
<comment type="caution">
    <text evidence="2">The sequence shown here is derived from an EMBL/GenBank/DDBJ whole genome shotgun (WGS) entry which is preliminary data.</text>
</comment>
<evidence type="ECO:0000313" key="2">
    <source>
        <dbReference type="EMBL" id="KAF7067781.1"/>
    </source>
</evidence>
<reference evidence="2" key="1">
    <citation type="journal article" date="2017" name="Gigascience">
        <title>The first near-complete assembly of the hexaploid bread wheat genome, Triticum aestivum.</title>
        <authorList>
            <person name="Zimin A.V."/>
            <person name="Puiu D."/>
            <person name="Hall R."/>
            <person name="Kingan S."/>
            <person name="Clavijo B.J."/>
            <person name="Salzberg S.L."/>
        </authorList>
    </citation>
    <scope>NUCLEOTIDE SEQUENCE</scope>
    <source>
        <tissue evidence="2">Leaf</tissue>
    </source>
</reference>
<dbReference type="GO" id="GO:0004867">
    <property type="term" value="F:serine-type endopeptidase inhibitor activity"/>
    <property type="evidence" value="ECO:0007669"/>
    <property type="project" value="InterPro"/>
</dbReference>
<organism evidence="2">
    <name type="scientific">Triticum aestivum</name>
    <name type="common">Wheat</name>
    <dbReference type="NCBI Taxonomy" id="4565"/>
    <lineage>
        <taxon>Eukaryota</taxon>
        <taxon>Viridiplantae</taxon>
        <taxon>Streptophyta</taxon>
        <taxon>Embryophyta</taxon>
        <taxon>Tracheophyta</taxon>
        <taxon>Spermatophyta</taxon>
        <taxon>Magnoliopsida</taxon>
        <taxon>Liliopsida</taxon>
        <taxon>Poales</taxon>
        <taxon>Poaceae</taxon>
        <taxon>BOP clade</taxon>
        <taxon>Pooideae</taxon>
        <taxon>Triticodae</taxon>
        <taxon>Triticeae</taxon>
        <taxon>Triticinae</taxon>
        <taxon>Triticum</taxon>
    </lineage>
</organism>
<dbReference type="AlphaFoldDB" id="A0A9R1KVD6"/>
<dbReference type="FunFam" id="2.10.310.10:FF:000001">
    <property type="entry name" value="Serpin family A member 1"/>
    <property type="match status" value="1"/>
</dbReference>
<dbReference type="Proteomes" id="UP000815260">
    <property type="component" value="Chromosome 5B"/>
</dbReference>
<sequence>MVEGDESGLPLVQSDVIHKAVIEVNEEGTEAAASTLMHVAAPSPPPPVDFLADHPFAYFIVEEATGTVVFAGHVLDPFNED</sequence>
<accession>A0A9R1KVD6</accession>
<dbReference type="PANTHER" id="PTHR11461">
    <property type="entry name" value="SERINE PROTEASE INHIBITOR, SERPIN"/>
    <property type="match status" value="1"/>
</dbReference>
<dbReference type="InterPro" id="IPR023796">
    <property type="entry name" value="Serpin_dom"/>
</dbReference>
<dbReference type="GO" id="GO:0005615">
    <property type="term" value="C:extracellular space"/>
    <property type="evidence" value="ECO:0007669"/>
    <property type="project" value="InterPro"/>
</dbReference>
<dbReference type="OrthoDB" id="693016at2759"/>
<dbReference type="Gene3D" id="2.10.310.10">
    <property type="entry name" value="Serpins superfamily"/>
    <property type="match status" value="1"/>
</dbReference>
<evidence type="ECO:0000259" key="1">
    <source>
        <dbReference type="Pfam" id="PF00079"/>
    </source>
</evidence>
<protein>
    <recommendedName>
        <fullName evidence="1">Serpin domain-containing protein</fullName>
    </recommendedName>
</protein>
<dbReference type="Pfam" id="PF00079">
    <property type="entry name" value="Serpin"/>
    <property type="match status" value="1"/>
</dbReference>
<dbReference type="InterPro" id="IPR000215">
    <property type="entry name" value="Serpin_fam"/>
</dbReference>
<dbReference type="PANTHER" id="PTHR11461:SF380">
    <property type="entry name" value="SERPIN DOMAIN-CONTAINING PROTEIN"/>
    <property type="match status" value="1"/>
</dbReference>
<gene>
    <name evidence="2" type="ORF">CFC21_073624</name>
</gene>
<dbReference type="InterPro" id="IPR036186">
    <property type="entry name" value="Serpin_sf"/>
</dbReference>
<name>A0A9R1KVD6_WHEAT</name>